<evidence type="ECO:0000256" key="6">
    <source>
        <dbReference type="ARBA" id="ARBA00022490"/>
    </source>
</evidence>
<reference evidence="15" key="2">
    <citation type="submission" date="2025-08" db="UniProtKB">
        <authorList>
            <consortium name="Ensembl"/>
        </authorList>
    </citation>
    <scope>IDENTIFICATION</scope>
</reference>
<dbReference type="OMA" id="ISLWITY"/>
<keyword evidence="8" id="KW-0812">Transmembrane</keyword>
<keyword evidence="16" id="KW-1185">Reference proteome</keyword>
<evidence type="ECO:0000256" key="4">
    <source>
        <dbReference type="ARBA" id="ARBA00022452"/>
    </source>
</evidence>
<accession>H0WK18</accession>
<dbReference type="EMBL" id="AAQR03010347">
    <property type="status" value="NOT_ANNOTATED_CDS"/>
    <property type="molecule type" value="Genomic_DNA"/>
</dbReference>
<dbReference type="GO" id="GO:0042742">
    <property type="term" value="P:defense response to bacterium"/>
    <property type="evidence" value="ECO:0007669"/>
    <property type="project" value="TreeGrafter"/>
</dbReference>
<organism evidence="15 16">
    <name type="scientific">Otolemur garnettii</name>
    <name type="common">Small-eared galago</name>
    <name type="synonym">Garnett's greater bushbaby</name>
    <dbReference type="NCBI Taxonomy" id="30611"/>
    <lineage>
        <taxon>Eukaryota</taxon>
        <taxon>Metazoa</taxon>
        <taxon>Chordata</taxon>
        <taxon>Craniata</taxon>
        <taxon>Vertebrata</taxon>
        <taxon>Euteleostomi</taxon>
        <taxon>Mammalia</taxon>
        <taxon>Eutheria</taxon>
        <taxon>Euarchontoglires</taxon>
        <taxon>Primates</taxon>
        <taxon>Strepsirrhini</taxon>
        <taxon>Lorisiformes</taxon>
        <taxon>Galagidae</taxon>
        <taxon>Otolemur</taxon>
    </lineage>
</organism>
<dbReference type="EMBL" id="AAQR03010345">
    <property type="status" value="NOT_ANNOTATED_CDS"/>
    <property type="molecule type" value="Genomic_DNA"/>
</dbReference>
<comment type="similarity">
    <text evidence="3">Belongs to the gasdermin family.</text>
</comment>
<dbReference type="PANTHER" id="PTHR16399:SF21">
    <property type="entry name" value="GASDERMIN-C"/>
    <property type="match status" value="1"/>
</dbReference>
<keyword evidence="7" id="KW-1210">Necrosis</keyword>
<evidence type="ECO:0000259" key="13">
    <source>
        <dbReference type="Pfam" id="PF04598"/>
    </source>
</evidence>
<evidence type="ECO:0000256" key="7">
    <source>
        <dbReference type="ARBA" id="ARBA00022590"/>
    </source>
</evidence>
<proteinExistence type="inferred from homology"/>
<comment type="subcellular location">
    <subcellularLocation>
        <location evidence="2">Cell membrane</location>
        <topology evidence="2">Multi-pass membrane protein</topology>
    </subcellularLocation>
    <subcellularLocation>
        <location evidence="1">Cytoplasm</location>
        <location evidence="1">Cytosol</location>
    </subcellularLocation>
</comment>
<dbReference type="Proteomes" id="UP000005225">
    <property type="component" value="Unassembled WGS sequence"/>
</dbReference>
<feature type="domain" description="Gasdermin pore forming" evidence="13">
    <location>
        <begin position="5"/>
        <end position="235"/>
    </location>
</feature>
<dbReference type="GO" id="GO:0005546">
    <property type="term" value="F:phosphatidylinositol-4,5-bisphosphate binding"/>
    <property type="evidence" value="ECO:0007669"/>
    <property type="project" value="TreeGrafter"/>
</dbReference>
<dbReference type="GO" id="GO:0005829">
    <property type="term" value="C:cytosol"/>
    <property type="evidence" value="ECO:0007669"/>
    <property type="project" value="UniProtKB-SubCell"/>
</dbReference>
<dbReference type="GO" id="GO:0012501">
    <property type="term" value="P:programmed cell death"/>
    <property type="evidence" value="ECO:0007669"/>
    <property type="project" value="UniProtKB-KW"/>
</dbReference>
<sequence>MPSSFGHVSETVAKEVGCKETRPVKYLSSANKFHLFSILRKKSSALLKRRSEYVPLGFTLLDILQPSLSVPVTGGFKPLPYVVIYNPNISVSVNVGAEVSASGECSEDHEYSLDYQIVSISSPNLEDLLKRKLVDPEPQYLSECRDRNDKLYVVTQTIEVVKDTVLYNSNNAFNIVLSGFSPQSQGEGQYLKKSVKKLSLQTGMVMAYKMKQLIINPSTFSILSTSYGSQLTFQDRELPKFRFLRKTVSFEVQVGATGQKWVSKRQKRGTIFSRLGFDFGDLQNEVSSKTDALSGLSKNIQHVVFHSVLAMLRDQRALENLEDMLESDSLCHLDDPLCNILNELQQNSSPAEHAILGLLEGIIELSDIQHYFLALSMEKRIMGHQRELARSILEHHFEYLEVVTFTLNPELLAPLQEEDVAITCGLLEECGLKIEPNSRRYHWDPSAKMSLSILYGVLSLLQELAEASALQLPGLLPGYA</sequence>
<keyword evidence="6" id="KW-0963">Cytoplasm</keyword>
<dbReference type="Pfam" id="PF04598">
    <property type="entry name" value="Gasdermin"/>
    <property type="match status" value="1"/>
</dbReference>
<dbReference type="PANTHER" id="PTHR16399">
    <property type="entry name" value="GASDERMIN"/>
    <property type="match status" value="1"/>
</dbReference>
<evidence type="ECO:0000256" key="2">
    <source>
        <dbReference type="ARBA" id="ARBA00004651"/>
    </source>
</evidence>
<feature type="domain" description="Gasdermin PUB" evidence="14">
    <location>
        <begin position="278"/>
        <end position="440"/>
    </location>
</feature>
<dbReference type="FunCoup" id="H0WK18">
    <property type="interactions" value="171"/>
</dbReference>
<evidence type="ECO:0000256" key="5">
    <source>
        <dbReference type="ARBA" id="ARBA00022475"/>
    </source>
</evidence>
<evidence type="ECO:0000256" key="12">
    <source>
        <dbReference type="ARBA" id="ARBA00038764"/>
    </source>
</evidence>
<reference evidence="16" key="1">
    <citation type="submission" date="2011-03" db="EMBL/GenBank/DDBJ databases">
        <title>Version 3 of the genome sequence of Otolemur garnettii (Bushbaby).</title>
        <authorList>
            <consortium name="The Broad Institute Genome Sequencing Platform"/>
            <person name="Di Palma F."/>
            <person name="Johnson J."/>
            <person name="Lander E.S."/>
            <person name="Lindblad-Toh K."/>
            <person name="Jaffe D.B."/>
            <person name="Gnerre S."/>
            <person name="MacCallum I."/>
            <person name="Przybylski D."/>
            <person name="Ribeiro F.J."/>
            <person name="Burton J.N."/>
            <person name="Walker B.J."/>
            <person name="Sharpe T."/>
            <person name="Hall G."/>
        </authorList>
    </citation>
    <scope>NUCLEOTIDE SEQUENCE [LARGE SCALE GENOMIC DNA]</scope>
</reference>
<dbReference type="EMBL" id="AAQR03010344">
    <property type="status" value="NOT_ANNOTATED_CDS"/>
    <property type="molecule type" value="Genomic_DNA"/>
</dbReference>
<reference evidence="15" key="3">
    <citation type="submission" date="2025-09" db="UniProtKB">
        <authorList>
            <consortium name="Ensembl"/>
        </authorList>
    </citation>
    <scope>IDENTIFICATION</scope>
</reference>
<dbReference type="AlphaFoldDB" id="H0WK18"/>
<keyword evidence="4" id="KW-1134">Transmembrane beta strand</keyword>
<dbReference type="EMBL" id="AAQR03010346">
    <property type="status" value="NOT_ANNOTATED_CDS"/>
    <property type="molecule type" value="Genomic_DNA"/>
</dbReference>
<keyword evidence="9" id="KW-0472">Membrane</keyword>
<evidence type="ECO:0000313" key="15">
    <source>
        <dbReference type="Ensembl" id="ENSOGAP00000001882.2"/>
    </source>
</evidence>
<dbReference type="GeneTree" id="ENSGT00950000183140"/>
<keyword evidence="5" id="KW-1003">Cell membrane</keyword>
<dbReference type="InterPro" id="IPR041263">
    <property type="entry name" value="Gasdermin_PUB"/>
</dbReference>
<dbReference type="GO" id="GO:0001786">
    <property type="term" value="F:phosphatidylserine binding"/>
    <property type="evidence" value="ECO:0007669"/>
    <property type="project" value="TreeGrafter"/>
</dbReference>
<dbReference type="STRING" id="30611.ENSOGAP00000001882"/>
<dbReference type="EMBL" id="AAQR03010348">
    <property type="status" value="NOT_ANNOTATED_CDS"/>
    <property type="molecule type" value="Genomic_DNA"/>
</dbReference>
<dbReference type="Ensembl" id="ENSOGAT00000002108.2">
    <property type="protein sequence ID" value="ENSOGAP00000001882.2"/>
    <property type="gene ID" value="ENSOGAG00000002105.2"/>
</dbReference>
<dbReference type="EMBL" id="AAQR03010343">
    <property type="status" value="NOT_ANNOTATED_CDS"/>
    <property type="molecule type" value="Genomic_DNA"/>
</dbReference>
<dbReference type="GO" id="GO:0070273">
    <property type="term" value="F:phosphatidylinositol-4-phosphate binding"/>
    <property type="evidence" value="ECO:0007669"/>
    <property type="project" value="TreeGrafter"/>
</dbReference>
<comment type="subunit">
    <text evidence="12">Homooligomer; homooligomeric ring-shaped pore complex containing 27-28 subunits when inserted in the membrane.</text>
</comment>
<evidence type="ECO:0000256" key="11">
    <source>
        <dbReference type="ARBA" id="ARBA00023288"/>
    </source>
</evidence>
<dbReference type="InterPro" id="IPR040460">
    <property type="entry name" value="Gasdermin_pore"/>
</dbReference>
<keyword evidence="10" id="KW-0564">Palmitate</keyword>
<dbReference type="eggNOG" id="ENOG502S0IQ">
    <property type="taxonomic scope" value="Eukaryota"/>
</dbReference>
<keyword evidence="11" id="KW-0449">Lipoprotein</keyword>
<protein>
    <recommendedName>
        <fullName evidence="17">Gasdermin pore forming domain-containing protein</fullName>
    </recommendedName>
</protein>
<dbReference type="GO" id="GO:0070269">
    <property type="term" value="P:pyroptotic inflammatory response"/>
    <property type="evidence" value="ECO:0007669"/>
    <property type="project" value="TreeGrafter"/>
</dbReference>
<evidence type="ECO:0000256" key="3">
    <source>
        <dbReference type="ARBA" id="ARBA00009279"/>
    </source>
</evidence>
<evidence type="ECO:0000256" key="1">
    <source>
        <dbReference type="ARBA" id="ARBA00004514"/>
    </source>
</evidence>
<dbReference type="Pfam" id="PF17708">
    <property type="entry name" value="Gasdermin_C"/>
    <property type="match status" value="1"/>
</dbReference>
<dbReference type="InterPro" id="IPR007677">
    <property type="entry name" value="Gasdermin"/>
</dbReference>
<evidence type="ECO:0000256" key="10">
    <source>
        <dbReference type="ARBA" id="ARBA00023139"/>
    </source>
</evidence>
<evidence type="ECO:0000313" key="16">
    <source>
        <dbReference type="Proteomes" id="UP000005225"/>
    </source>
</evidence>
<dbReference type="GO" id="GO:0005886">
    <property type="term" value="C:plasma membrane"/>
    <property type="evidence" value="ECO:0007669"/>
    <property type="project" value="UniProtKB-SubCell"/>
</dbReference>
<name>H0WK18_OTOGA</name>
<dbReference type="HOGENOM" id="CLU_040752_2_0_1"/>
<evidence type="ECO:0008006" key="17">
    <source>
        <dbReference type="Google" id="ProtNLM"/>
    </source>
</evidence>
<evidence type="ECO:0000256" key="8">
    <source>
        <dbReference type="ARBA" id="ARBA00022692"/>
    </source>
</evidence>
<dbReference type="InParanoid" id="H0WK18"/>
<evidence type="ECO:0000256" key="9">
    <source>
        <dbReference type="ARBA" id="ARBA00023136"/>
    </source>
</evidence>
<evidence type="ECO:0000259" key="14">
    <source>
        <dbReference type="Pfam" id="PF17708"/>
    </source>
</evidence>